<accession>A0A0C1FIV8</accession>
<evidence type="ECO:0000313" key="1">
    <source>
        <dbReference type="EMBL" id="KIA91723.1"/>
    </source>
</evidence>
<dbReference type="InterPro" id="IPR052927">
    <property type="entry name" value="DCC_oxidoreductase"/>
</dbReference>
<dbReference type="PANTHER" id="PTHR33639:SF2">
    <property type="entry name" value="DUF393 DOMAIN-CONTAINING PROTEIN"/>
    <property type="match status" value="1"/>
</dbReference>
<organism evidence="1 2">
    <name type="scientific">Pedobacter kyungheensis</name>
    <dbReference type="NCBI Taxonomy" id="1069985"/>
    <lineage>
        <taxon>Bacteria</taxon>
        <taxon>Pseudomonadati</taxon>
        <taxon>Bacteroidota</taxon>
        <taxon>Sphingobacteriia</taxon>
        <taxon>Sphingobacteriales</taxon>
        <taxon>Sphingobacteriaceae</taxon>
        <taxon>Pedobacter</taxon>
    </lineage>
</organism>
<comment type="caution">
    <text evidence="1">The sequence shown here is derived from an EMBL/GenBank/DDBJ whole genome shotgun (WGS) entry which is preliminary data.</text>
</comment>
<sequence length="139" mass="16063">MAPVLNTSKDIILFDGVCNFCNGYINYVIANDHRNKFHFAPLQSKTSAMLSEMHKTDFEKLNSIVVAKGNEVLTQSKAVLYILKNLDIWWSPLINLAYLIPNIIRNWFYIAFANKRYSFFGRTESCMIPTAEVRSRFLT</sequence>
<dbReference type="AlphaFoldDB" id="A0A0C1FIV8"/>
<name>A0A0C1FIV8_9SPHI</name>
<reference evidence="1 2" key="1">
    <citation type="submission" date="2014-10" db="EMBL/GenBank/DDBJ databases">
        <title>Pedobacter Kyungheensis.</title>
        <authorList>
            <person name="Anderson B.M."/>
            <person name="Newman J.D."/>
        </authorList>
    </citation>
    <scope>NUCLEOTIDE SEQUENCE [LARGE SCALE GENOMIC DNA]</scope>
    <source>
        <strain evidence="1 2">KACC 16221</strain>
    </source>
</reference>
<keyword evidence="2" id="KW-1185">Reference proteome</keyword>
<dbReference type="PANTHER" id="PTHR33639">
    <property type="entry name" value="THIOL-DISULFIDE OXIDOREDUCTASE DCC"/>
    <property type="match status" value="1"/>
</dbReference>
<dbReference type="EMBL" id="JSYN01000027">
    <property type="protein sequence ID" value="KIA91723.1"/>
    <property type="molecule type" value="Genomic_DNA"/>
</dbReference>
<protein>
    <recommendedName>
        <fullName evidence="3">Thiol-disulfide oxidoreductase</fullName>
    </recommendedName>
</protein>
<evidence type="ECO:0000313" key="2">
    <source>
        <dbReference type="Proteomes" id="UP000031246"/>
    </source>
</evidence>
<dbReference type="Pfam" id="PF04134">
    <property type="entry name" value="DCC1-like"/>
    <property type="match status" value="1"/>
</dbReference>
<dbReference type="OrthoDB" id="9785438at2"/>
<dbReference type="Proteomes" id="UP000031246">
    <property type="component" value="Unassembled WGS sequence"/>
</dbReference>
<gene>
    <name evidence="1" type="ORF">OC25_20430</name>
</gene>
<dbReference type="InterPro" id="IPR007263">
    <property type="entry name" value="DCC1-like"/>
</dbReference>
<dbReference type="GO" id="GO:0015035">
    <property type="term" value="F:protein-disulfide reductase activity"/>
    <property type="evidence" value="ECO:0007669"/>
    <property type="project" value="InterPro"/>
</dbReference>
<evidence type="ECO:0008006" key="3">
    <source>
        <dbReference type="Google" id="ProtNLM"/>
    </source>
</evidence>
<dbReference type="RefSeq" id="WP_039479916.1">
    <property type="nucleotide sequence ID" value="NZ_JSYN01000027.1"/>
</dbReference>
<proteinExistence type="predicted"/>